<comment type="caution">
    <text evidence="13">The sequence shown here is derived from an EMBL/GenBank/DDBJ whole genome shotgun (WGS) entry which is preliminary data.</text>
</comment>
<evidence type="ECO:0000313" key="14">
    <source>
        <dbReference type="Proteomes" id="UP000799429"/>
    </source>
</evidence>
<evidence type="ECO:0000256" key="10">
    <source>
        <dbReference type="SAM" id="MobiDB-lite"/>
    </source>
</evidence>
<evidence type="ECO:0000256" key="5">
    <source>
        <dbReference type="ARBA" id="ARBA00022829"/>
    </source>
</evidence>
<evidence type="ECO:0000256" key="2">
    <source>
        <dbReference type="ARBA" id="ARBA00010845"/>
    </source>
</evidence>
<feature type="compositionally biased region" description="Basic and acidic residues" evidence="10">
    <location>
        <begin position="495"/>
        <end position="509"/>
    </location>
</feature>
<feature type="region of interest" description="Disordered" evidence="10">
    <location>
        <begin position="110"/>
        <end position="142"/>
    </location>
</feature>
<feature type="domain" description="Shugoshin N-terminal coiled-coil" evidence="12">
    <location>
        <begin position="17"/>
        <end position="61"/>
    </location>
</feature>
<dbReference type="AlphaFoldDB" id="A0A9P4SDT1"/>
<keyword evidence="4" id="KW-0132">Cell division</keyword>
<evidence type="ECO:0008006" key="15">
    <source>
        <dbReference type="Google" id="ProtNLM"/>
    </source>
</evidence>
<protein>
    <recommendedName>
        <fullName evidence="15">Shugoshin C-terminal domain-containing protein</fullName>
    </recommendedName>
</protein>
<evidence type="ECO:0000256" key="7">
    <source>
        <dbReference type="ARBA" id="ARBA00023306"/>
    </source>
</evidence>
<dbReference type="GO" id="GO:0051301">
    <property type="term" value="P:cell division"/>
    <property type="evidence" value="ECO:0007669"/>
    <property type="project" value="UniProtKB-KW"/>
</dbReference>
<evidence type="ECO:0000256" key="9">
    <source>
        <dbReference type="SAM" id="Coils"/>
    </source>
</evidence>
<reference evidence="13" key="1">
    <citation type="journal article" date="2020" name="Stud. Mycol.">
        <title>101 Dothideomycetes genomes: a test case for predicting lifestyles and emergence of pathogens.</title>
        <authorList>
            <person name="Haridas S."/>
            <person name="Albert R."/>
            <person name="Binder M."/>
            <person name="Bloem J."/>
            <person name="Labutti K."/>
            <person name="Salamov A."/>
            <person name="Andreopoulos B."/>
            <person name="Baker S."/>
            <person name="Barry K."/>
            <person name="Bills G."/>
            <person name="Bluhm B."/>
            <person name="Cannon C."/>
            <person name="Castanera R."/>
            <person name="Culley D."/>
            <person name="Daum C."/>
            <person name="Ezra D."/>
            <person name="Gonzalez J."/>
            <person name="Henrissat B."/>
            <person name="Kuo A."/>
            <person name="Liang C."/>
            <person name="Lipzen A."/>
            <person name="Lutzoni F."/>
            <person name="Magnuson J."/>
            <person name="Mondo S."/>
            <person name="Nolan M."/>
            <person name="Ohm R."/>
            <person name="Pangilinan J."/>
            <person name="Park H.-J."/>
            <person name="Ramirez L."/>
            <person name="Alfaro M."/>
            <person name="Sun H."/>
            <person name="Tritt A."/>
            <person name="Yoshinaga Y."/>
            <person name="Zwiers L.-H."/>
            <person name="Turgeon B."/>
            <person name="Goodwin S."/>
            <person name="Spatafora J."/>
            <person name="Crous P."/>
            <person name="Grigoriev I."/>
        </authorList>
    </citation>
    <scope>NUCLEOTIDE SEQUENCE</scope>
    <source>
        <strain evidence="13">CBS 101060</strain>
    </source>
</reference>
<accession>A0A9P4SDT1</accession>
<feature type="compositionally biased region" description="Basic and acidic residues" evidence="10">
    <location>
        <begin position="387"/>
        <end position="397"/>
    </location>
</feature>
<sequence>MARLNEVPVSTDSIEALKRRFIRQNRELAKSNSVQSIRIRNLEAETTRLVAENLSLREQIIELETVVERQQNGISAETINTVKDQLEQKIQELSTLAADLIITRSPPRCQRPEKTAAKKLPEERTYNNPLLASPSNEGGDGRLPVIAENKYYLRQTLEPEQIRDLITSQSSESPDLGPPPIAHFQDEDPIKFDALPPLPISQPHELDDNDDEAEAEPEDDIPQPIAIDTENRRKRRDSHSKLDIRRMSVFQYREIENGSGPEAEPEKTLPVRTGAKRKLSTREEDEKKSTESVDHAEEFRFSRKTTGASRFQGKIPEPNVTTTKGRTSVATRREKEIIKAAPVLDRRVLGDKSVNTDSVISPRKPTKVSQLDKKPDSKKPALPPKVSIKERNRDARRNTTIHIPQPEQKEVLETVEIEPDTAALPPKTPAGLDLFSPTISTEPSVARQESKDTPPPPDISSMTAAEAIQNGRAGRRARASVNYAEPNLISKMRRPTKDLVDAVQRDVRRSTSAQPELDRERSAPLTETKNDPSVSRIIIKRERDGNSETAWKHLPKAEPNSPLSNKSAQPLVTTSVAAPPDPTEERDPFSAALSKTDIPSESAAAISALTHSSSHRRDKSAPKRNTPYDADAERKKEEEEEEEEEEERPDLAIFEFTESSSPQKTSTAKGRRVTKEELARARSSRRHSSVPNLAQVQPQFRGGGFDLDADRGDENANKRVSSRRRTGRGVVSFDKDDAGDGDRVEESTAGERAANRRRSMML</sequence>
<feature type="region of interest" description="Disordered" evidence="10">
    <location>
        <begin position="191"/>
        <end position="331"/>
    </location>
</feature>
<evidence type="ECO:0000256" key="4">
    <source>
        <dbReference type="ARBA" id="ARBA00022618"/>
    </source>
</evidence>
<feature type="coiled-coil region" evidence="9">
    <location>
        <begin position="39"/>
        <end position="103"/>
    </location>
</feature>
<feature type="compositionally biased region" description="Polar residues" evidence="10">
    <location>
        <begin position="657"/>
        <end position="668"/>
    </location>
</feature>
<evidence type="ECO:0000256" key="1">
    <source>
        <dbReference type="ARBA" id="ARBA00004584"/>
    </source>
</evidence>
<feature type="compositionally biased region" description="Acidic residues" evidence="10">
    <location>
        <begin position="638"/>
        <end position="648"/>
    </location>
</feature>
<organism evidence="13 14">
    <name type="scientific">Patellaria atrata CBS 101060</name>
    <dbReference type="NCBI Taxonomy" id="1346257"/>
    <lineage>
        <taxon>Eukaryota</taxon>
        <taxon>Fungi</taxon>
        <taxon>Dikarya</taxon>
        <taxon>Ascomycota</taxon>
        <taxon>Pezizomycotina</taxon>
        <taxon>Dothideomycetes</taxon>
        <taxon>Dothideomycetes incertae sedis</taxon>
        <taxon>Patellariales</taxon>
        <taxon>Patellariaceae</taxon>
        <taxon>Patellaria</taxon>
    </lineage>
</organism>
<dbReference type="InterPro" id="IPR011516">
    <property type="entry name" value="Shugoshin_N"/>
</dbReference>
<feature type="region of interest" description="Disordered" evidence="10">
    <location>
        <begin position="346"/>
        <end position="762"/>
    </location>
</feature>
<keyword evidence="6 9" id="KW-0175">Coiled coil</keyword>
<dbReference type="Proteomes" id="UP000799429">
    <property type="component" value="Unassembled WGS sequence"/>
</dbReference>
<feature type="compositionally biased region" description="Basic and acidic residues" evidence="10">
    <location>
        <begin position="280"/>
        <end position="301"/>
    </location>
</feature>
<feature type="compositionally biased region" description="Acidic residues" evidence="10">
    <location>
        <begin position="207"/>
        <end position="221"/>
    </location>
</feature>
<evidence type="ECO:0000256" key="3">
    <source>
        <dbReference type="ARBA" id="ARBA00022454"/>
    </source>
</evidence>
<dbReference type="GO" id="GO:0045132">
    <property type="term" value="P:meiotic chromosome segregation"/>
    <property type="evidence" value="ECO:0007669"/>
    <property type="project" value="InterPro"/>
</dbReference>
<comment type="subcellular location">
    <subcellularLocation>
        <location evidence="1">Chromosome</location>
        <location evidence="1">Centromere</location>
    </subcellularLocation>
</comment>
<evidence type="ECO:0000259" key="12">
    <source>
        <dbReference type="Pfam" id="PF07558"/>
    </source>
</evidence>
<feature type="compositionally biased region" description="Polar residues" evidence="10">
    <location>
        <begin position="561"/>
        <end position="576"/>
    </location>
</feature>
<dbReference type="GO" id="GO:0005634">
    <property type="term" value="C:nucleus"/>
    <property type="evidence" value="ECO:0007669"/>
    <property type="project" value="InterPro"/>
</dbReference>
<feature type="compositionally biased region" description="Basic and acidic residues" evidence="10">
    <location>
        <begin position="370"/>
        <end position="379"/>
    </location>
</feature>
<dbReference type="InterPro" id="IPR011515">
    <property type="entry name" value="Shugoshin_C"/>
</dbReference>
<keyword evidence="7" id="KW-0131">Cell cycle</keyword>
<dbReference type="Pfam" id="PF07558">
    <property type="entry name" value="Shugoshin_N"/>
    <property type="match status" value="1"/>
</dbReference>
<feature type="domain" description="Shugoshin C-terminal" evidence="11">
    <location>
        <begin position="471"/>
        <end position="494"/>
    </location>
</feature>
<proteinExistence type="inferred from homology"/>
<evidence type="ECO:0000259" key="11">
    <source>
        <dbReference type="Pfam" id="PF07557"/>
    </source>
</evidence>
<keyword evidence="3" id="KW-0158">Chromosome</keyword>
<dbReference type="EMBL" id="MU006092">
    <property type="protein sequence ID" value="KAF2840833.1"/>
    <property type="molecule type" value="Genomic_DNA"/>
</dbReference>
<feature type="compositionally biased region" description="Polar residues" evidence="10">
    <location>
        <begin position="126"/>
        <end position="136"/>
    </location>
</feature>
<evidence type="ECO:0000256" key="8">
    <source>
        <dbReference type="ARBA" id="ARBA00023328"/>
    </source>
</evidence>
<evidence type="ECO:0000256" key="6">
    <source>
        <dbReference type="ARBA" id="ARBA00023054"/>
    </source>
</evidence>
<comment type="similarity">
    <text evidence="2">Belongs to the shugoshin family.</text>
</comment>
<dbReference type="OrthoDB" id="5394106at2759"/>
<dbReference type="GO" id="GO:0000779">
    <property type="term" value="C:condensed chromosome, centromeric region"/>
    <property type="evidence" value="ECO:0007669"/>
    <property type="project" value="UniProtKB-ARBA"/>
</dbReference>
<keyword evidence="14" id="KW-1185">Reference proteome</keyword>
<feature type="compositionally biased region" description="Basic and acidic residues" evidence="10">
    <location>
        <begin position="708"/>
        <end position="717"/>
    </location>
</feature>
<feature type="compositionally biased region" description="Basic and acidic residues" evidence="10">
    <location>
        <begin position="733"/>
        <end position="746"/>
    </location>
</feature>
<gene>
    <name evidence="13" type="ORF">M501DRAFT_1030049</name>
</gene>
<dbReference type="Pfam" id="PF07557">
    <property type="entry name" value="Shugoshin_C"/>
    <property type="match status" value="1"/>
</dbReference>
<keyword evidence="8" id="KW-0137">Centromere</keyword>
<name>A0A9P4SDT1_9PEZI</name>
<feature type="compositionally biased region" description="Polar residues" evidence="10">
    <location>
        <begin position="319"/>
        <end position="330"/>
    </location>
</feature>
<keyword evidence="5" id="KW-0159">Chromosome partition</keyword>
<evidence type="ECO:0000313" key="13">
    <source>
        <dbReference type="EMBL" id="KAF2840833.1"/>
    </source>
</evidence>
<feature type="compositionally biased region" description="Basic and acidic residues" evidence="10">
    <location>
        <begin position="110"/>
        <end position="125"/>
    </location>
</feature>